<proteinExistence type="predicted"/>
<comment type="caution">
    <text evidence="1">The sequence shown here is derived from an EMBL/GenBank/DDBJ whole genome shotgun (WGS) entry which is preliminary data.</text>
</comment>
<accession>B9XQZ4</accession>
<dbReference type="STRING" id="320771.Cflav_PD0653"/>
<name>B9XQZ4_PEDPL</name>
<evidence type="ECO:0000313" key="2">
    <source>
        <dbReference type="Proteomes" id="UP000003688"/>
    </source>
</evidence>
<protein>
    <submittedName>
        <fullName evidence="1">Uncharacterized protein</fullName>
    </submittedName>
</protein>
<evidence type="ECO:0000313" key="1">
    <source>
        <dbReference type="EMBL" id="EEF57771.1"/>
    </source>
</evidence>
<dbReference type="EMBL" id="ABOX02000058">
    <property type="protein sequence ID" value="EEF57771.1"/>
    <property type="molecule type" value="Genomic_DNA"/>
</dbReference>
<keyword evidence="2" id="KW-1185">Reference proteome</keyword>
<dbReference type="Proteomes" id="UP000003688">
    <property type="component" value="Unassembled WGS sequence"/>
</dbReference>
<dbReference type="AlphaFoldDB" id="B9XQZ4"/>
<organism evidence="1 2">
    <name type="scientific">Pedosphaera parvula (strain Ellin514)</name>
    <dbReference type="NCBI Taxonomy" id="320771"/>
    <lineage>
        <taxon>Bacteria</taxon>
        <taxon>Pseudomonadati</taxon>
        <taxon>Verrucomicrobiota</taxon>
        <taxon>Pedosphaerae</taxon>
        <taxon>Pedosphaerales</taxon>
        <taxon>Pedosphaeraceae</taxon>
        <taxon>Pedosphaera</taxon>
    </lineage>
</organism>
<sequence length="55" mass="6161">MGQFNDCLVILDAYSGVKQLFFSLGVLAICGMNKRTIPNAKINFRNGERKLNQRG</sequence>
<gene>
    <name evidence="1" type="ORF">Cflav_PD0653</name>
</gene>
<reference evidence="1 2" key="1">
    <citation type="journal article" date="2011" name="J. Bacteriol.">
        <title>Genome sequence of 'Pedosphaera parvula' Ellin514, an aerobic Verrucomicrobial isolate from pasture soil.</title>
        <authorList>
            <person name="Kant R."/>
            <person name="van Passel M.W."/>
            <person name="Sangwan P."/>
            <person name="Palva A."/>
            <person name="Lucas S."/>
            <person name="Copeland A."/>
            <person name="Lapidus A."/>
            <person name="Glavina Del Rio T."/>
            <person name="Dalin E."/>
            <person name="Tice H."/>
            <person name="Bruce D."/>
            <person name="Goodwin L."/>
            <person name="Pitluck S."/>
            <person name="Chertkov O."/>
            <person name="Larimer F.W."/>
            <person name="Land M.L."/>
            <person name="Hauser L."/>
            <person name="Brettin T.S."/>
            <person name="Detter J.C."/>
            <person name="Han S."/>
            <person name="de Vos W.M."/>
            <person name="Janssen P.H."/>
            <person name="Smidt H."/>
        </authorList>
    </citation>
    <scope>NUCLEOTIDE SEQUENCE [LARGE SCALE GENOMIC DNA]</scope>
    <source>
        <strain evidence="1 2">Ellin514</strain>
    </source>
</reference>